<accession>A0A9N9JA05</accession>
<evidence type="ECO:0000313" key="2">
    <source>
        <dbReference type="Proteomes" id="UP000789405"/>
    </source>
</evidence>
<keyword evidence="2" id="KW-1185">Reference proteome</keyword>
<dbReference type="AlphaFoldDB" id="A0A9N9JA05"/>
<gene>
    <name evidence="1" type="ORF">DERYTH_LOCUS18799</name>
</gene>
<sequence>GKKRGPKSNSQSLSNINTCETATEATEALFSSSTDSSSFEIPHVYNHIIISSFFSFVHEGPTQN</sequence>
<evidence type="ECO:0000313" key="1">
    <source>
        <dbReference type="EMBL" id="CAG8772285.1"/>
    </source>
</evidence>
<feature type="non-terminal residue" evidence="1">
    <location>
        <position position="1"/>
    </location>
</feature>
<comment type="caution">
    <text evidence="1">The sequence shown here is derived from an EMBL/GenBank/DDBJ whole genome shotgun (WGS) entry which is preliminary data.</text>
</comment>
<name>A0A9N9JA05_9GLOM</name>
<dbReference type="Proteomes" id="UP000789405">
    <property type="component" value="Unassembled WGS sequence"/>
</dbReference>
<organism evidence="1 2">
    <name type="scientific">Dentiscutata erythropus</name>
    <dbReference type="NCBI Taxonomy" id="1348616"/>
    <lineage>
        <taxon>Eukaryota</taxon>
        <taxon>Fungi</taxon>
        <taxon>Fungi incertae sedis</taxon>
        <taxon>Mucoromycota</taxon>
        <taxon>Glomeromycotina</taxon>
        <taxon>Glomeromycetes</taxon>
        <taxon>Diversisporales</taxon>
        <taxon>Gigasporaceae</taxon>
        <taxon>Dentiscutata</taxon>
    </lineage>
</organism>
<proteinExistence type="predicted"/>
<protein>
    <submittedName>
        <fullName evidence="1">25633_t:CDS:1</fullName>
    </submittedName>
</protein>
<dbReference type="EMBL" id="CAJVPY010019616">
    <property type="protein sequence ID" value="CAG8772285.1"/>
    <property type="molecule type" value="Genomic_DNA"/>
</dbReference>
<reference evidence="1" key="1">
    <citation type="submission" date="2021-06" db="EMBL/GenBank/DDBJ databases">
        <authorList>
            <person name="Kallberg Y."/>
            <person name="Tangrot J."/>
            <person name="Rosling A."/>
        </authorList>
    </citation>
    <scope>NUCLEOTIDE SEQUENCE</scope>
    <source>
        <strain evidence="1">MA453B</strain>
    </source>
</reference>